<sequence>VFHMQPGHVQYFLTYLAQGTGRVGRDYLKSSAAAKLSMRELQIFSNLLPEFGSLPWALKPVLVLLVERRSPKTRQQVLAAAALITAAAWLAAGGGLLMATAMVSLGSAVVDGLTDGLIAAESTETSAAKLQSLCQSGHSIGALFVGIAAWIFAMPSYVALGLTAVAWGAVAPFALQAGPAPSRGTFEMRPEVLLLALLGFLVCLVPPADSFLYRQHVLGIASFQQPVVSIAGTVGWFACTAMFRNLSENRSPEGALRLCLKLWPLPLLAKLLLLAPKPWAMAAALLENAASEFGKALTFLPVTVLQQLNSPPGCEAAAFTLMQSGGTMGAWAHNPAPN</sequence>
<feature type="transmembrane region" description="Helical" evidence="1">
    <location>
        <begin position="147"/>
        <end position="171"/>
    </location>
</feature>
<dbReference type="EMBL" id="CAUJNA010000475">
    <property type="protein sequence ID" value="CAJ1377625.1"/>
    <property type="molecule type" value="Genomic_DNA"/>
</dbReference>
<dbReference type="AlphaFoldDB" id="A0AA36MRN3"/>
<protein>
    <submittedName>
        <fullName evidence="2">Uncharacterized protein</fullName>
    </submittedName>
</protein>
<reference evidence="2" key="1">
    <citation type="submission" date="2023-08" db="EMBL/GenBank/DDBJ databases">
        <authorList>
            <person name="Chen Y."/>
            <person name="Shah S."/>
            <person name="Dougan E. K."/>
            <person name="Thang M."/>
            <person name="Chan C."/>
        </authorList>
    </citation>
    <scope>NUCLEOTIDE SEQUENCE</scope>
</reference>
<feature type="transmembrane region" description="Helical" evidence="1">
    <location>
        <begin position="77"/>
        <end position="103"/>
    </location>
</feature>
<name>A0AA36MRN3_9DINO</name>
<organism evidence="2 3">
    <name type="scientific">Effrenium voratum</name>
    <dbReference type="NCBI Taxonomy" id="2562239"/>
    <lineage>
        <taxon>Eukaryota</taxon>
        <taxon>Sar</taxon>
        <taxon>Alveolata</taxon>
        <taxon>Dinophyceae</taxon>
        <taxon>Suessiales</taxon>
        <taxon>Symbiodiniaceae</taxon>
        <taxon>Effrenium</taxon>
    </lineage>
</organism>
<evidence type="ECO:0000313" key="2">
    <source>
        <dbReference type="EMBL" id="CAJ1377625.1"/>
    </source>
</evidence>
<keyword evidence="1" id="KW-1133">Transmembrane helix</keyword>
<dbReference type="Proteomes" id="UP001178507">
    <property type="component" value="Unassembled WGS sequence"/>
</dbReference>
<evidence type="ECO:0000256" key="1">
    <source>
        <dbReference type="SAM" id="Phobius"/>
    </source>
</evidence>
<dbReference type="SUPFAM" id="SSF103473">
    <property type="entry name" value="MFS general substrate transporter"/>
    <property type="match status" value="1"/>
</dbReference>
<keyword evidence="1" id="KW-0472">Membrane</keyword>
<gene>
    <name evidence="2" type="ORF">EVOR1521_LOCUS6364</name>
</gene>
<keyword evidence="1" id="KW-0812">Transmembrane</keyword>
<accession>A0AA36MRN3</accession>
<comment type="caution">
    <text evidence="2">The sequence shown here is derived from an EMBL/GenBank/DDBJ whole genome shotgun (WGS) entry which is preliminary data.</text>
</comment>
<feature type="transmembrane region" description="Helical" evidence="1">
    <location>
        <begin position="192"/>
        <end position="213"/>
    </location>
</feature>
<proteinExistence type="predicted"/>
<feature type="non-terminal residue" evidence="2">
    <location>
        <position position="338"/>
    </location>
</feature>
<keyword evidence="3" id="KW-1185">Reference proteome</keyword>
<dbReference type="InterPro" id="IPR036259">
    <property type="entry name" value="MFS_trans_sf"/>
</dbReference>
<evidence type="ECO:0000313" key="3">
    <source>
        <dbReference type="Proteomes" id="UP001178507"/>
    </source>
</evidence>